<feature type="compositionally biased region" description="Pro residues" evidence="1">
    <location>
        <begin position="114"/>
        <end position="124"/>
    </location>
</feature>
<evidence type="ECO:0000313" key="5">
    <source>
        <dbReference type="EMBL" id="MDY3559454.1"/>
    </source>
</evidence>
<evidence type="ECO:0000259" key="3">
    <source>
        <dbReference type="Pfam" id="PF10601"/>
    </source>
</evidence>
<evidence type="ECO:0000256" key="1">
    <source>
        <dbReference type="SAM" id="MobiDB-lite"/>
    </source>
</evidence>
<dbReference type="Pfam" id="PF10601">
    <property type="entry name" value="zf-LITAF-like"/>
    <property type="match status" value="1"/>
</dbReference>
<evidence type="ECO:0000313" key="6">
    <source>
        <dbReference type="Proteomes" id="UP001272242"/>
    </source>
</evidence>
<keyword evidence="6" id="KW-1185">Reference proteome</keyword>
<feature type="region of interest" description="Disordered" evidence="1">
    <location>
        <begin position="109"/>
        <end position="135"/>
    </location>
</feature>
<accession>A0ABU5F0R8</accession>
<keyword evidence="2" id="KW-1133">Transmembrane helix</keyword>
<feature type="domain" description="LITAF" evidence="3">
    <location>
        <begin position="160"/>
        <end position="215"/>
    </location>
</feature>
<sequence length="217" mass="23689">MKVAFTCPSCRATVNAPASLAGESAPCPKCDADIDRWPAPTSSPGTVSVVPPPEPAGWYYLVNGARRGPVTTSQLRSLIESGVVRATDLLWREGMPTWTEAGTVPGLFPITPQSLPPAPPPAPNPDRDDDERPVRSKARAIHVHVNQVIERDRDRPRRRRPRCPYCGSSARPYFRQQVSGAGWAVFVILLLFTIVLCFIGLLITEEVAYCPDCGARC</sequence>
<keyword evidence="2" id="KW-0472">Membrane</keyword>
<evidence type="ECO:0000256" key="2">
    <source>
        <dbReference type="SAM" id="Phobius"/>
    </source>
</evidence>
<keyword evidence="2" id="KW-0812">Transmembrane</keyword>
<dbReference type="InterPro" id="IPR006629">
    <property type="entry name" value="LITAF"/>
</dbReference>
<reference evidence="6" key="1">
    <citation type="journal article" date="2023" name="Mar. Drugs">
        <title>Gemmata algarum, a Novel Planctomycete Isolated from an Algal Mat, Displays Antimicrobial Activity.</title>
        <authorList>
            <person name="Kumar G."/>
            <person name="Kallscheuer N."/>
            <person name="Kashif M."/>
            <person name="Ahamad S."/>
            <person name="Jagadeeshwari U."/>
            <person name="Pannikurungottu S."/>
            <person name="Haufschild T."/>
            <person name="Kabuu M."/>
            <person name="Sasikala C."/>
            <person name="Jogler C."/>
            <person name="Ramana C."/>
        </authorList>
    </citation>
    <scope>NUCLEOTIDE SEQUENCE [LARGE SCALE GENOMIC DNA]</scope>
    <source>
        <strain evidence="6">JC673</strain>
    </source>
</reference>
<dbReference type="Pfam" id="PF14237">
    <property type="entry name" value="GYF_2"/>
    <property type="match status" value="1"/>
</dbReference>
<organism evidence="5 6">
    <name type="scientific">Gemmata algarum</name>
    <dbReference type="NCBI Taxonomy" id="2975278"/>
    <lineage>
        <taxon>Bacteria</taxon>
        <taxon>Pseudomonadati</taxon>
        <taxon>Planctomycetota</taxon>
        <taxon>Planctomycetia</taxon>
        <taxon>Gemmatales</taxon>
        <taxon>Gemmataceae</taxon>
        <taxon>Gemmata</taxon>
    </lineage>
</organism>
<dbReference type="RefSeq" id="WP_320686211.1">
    <property type="nucleotide sequence ID" value="NZ_JAXBLV010000110.1"/>
</dbReference>
<proteinExistence type="predicted"/>
<name>A0ABU5F0R8_9BACT</name>
<dbReference type="EMBL" id="JAXBLV010000110">
    <property type="protein sequence ID" value="MDY3559454.1"/>
    <property type="molecule type" value="Genomic_DNA"/>
</dbReference>
<evidence type="ECO:0000259" key="4">
    <source>
        <dbReference type="Pfam" id="PF14237"/>
    </source>
</evidence>
<dbReference type="InterPro" id="IPR025640">
    <property type="entry name" value="GYF_2"/>
</dbReference>
<comment type="caution">
    <text evidence="5">The sequence shown here is derived from an EMBL/GenBank/DDBJ whole genome shotgun (WGS) entry which is preliminary data.</text>
</comment>
<protein>
    <submittedName>
        <fullName evidence="5">DUF4339 domain-containing protein</fullName>
    </submittedName>
</protein>
<gene>
    <name evidence="5" type="ORF">R5W23_000447</name>
</gene>
<feature type="domain" description="GYF" evidence="4">
    <location>
        <begin position="58"/>
        <end position="107"/>
    </location>
</feature>
<feature type="transmembrane region" description="Helical" evidence="2">
    <location>
        <begin position="181"/>
        <end position="203"/>
    </location>
</feature>
<dbReference type="Proteomes" id="UP001272242">
    <property type="component" value="Unassembled WGS sequence"/>
</dbReference>